<name>A0A1H9SJY2_9SPHI</name>
<dbReference type="STRING" id="390241.SAMN04488023_11834"/>
<reference evidence="1 2" key="1">
    <citation type="submission" date="2016-10" db="EMBL/GenBank/DDBJ databases">
        <authorList>
            <person name="de Groot N.N."/>
        </authorList>
    </citation>
    <scope>NUCLEOTIDE SEQUENCE [LARGE SCALE GENOMIC DNA]</scope>
    <source>
        <strain evidence="1 2">DSM 18610</strain>
    </source>
</reference>
<accession>A0A1H9SJY2</accession>
<sequence>MDKTISNSHQARIVSTFSELINTPFQGTSNAICWHRNLNGDFKEIATKLQLNEDITEIHRKDLLSLQLSEKGHIAREIILNDLQLLTDSGASPSLNLLKSYQRDETLDFISTDVYSYHVDRSPIGTDTFLCTYYGAASDILANDQATQKILIPEIRDQLKELHNDQEEEFEAFLKEYYFDLHYEPKPNARPLNLGLGHLWKLAVDHPEQKALPCIHRAPVENEGEYRLLLIC</sequence>
<evidence type="ECO:0008006" key="3">
    <source>
        <dbReference type="Google" id="ProtNLM"/>
    </source>
</evidence>
<dbReference type="EMBL" id="FOGG01000018">
    <property type="protein sequence ID" value="SER84673.1"/>
    <property type="molecule type" value="Genomic_DNA"/>
</dbReference>
<organism evidence="1 2">
    <name type="scientific">Pedobacter rhizosphaerae</name>
    <dbReference type="NCBI Taxonomy" id="390241"/>
    <lineage>
        <taxon>Bacteria</taxon>
        <taxon>Pseudomonadati</taxon>
        <taxon>Bacteroidota</taxon>
        <taxon>Sphingobacteriia</taxon>
        <taxon>Sphingobacteriales</taxon>
        <taxon>Sphingobacteriaceae</taxon>
        <taxon>Pedobacter</taxon>
    </lineage>
</organism>
<evidence type="ECO:0000313" key="2">
    <source>
        <dbReference type="Proteomes" id="UP000199572"/>
    </source>
</evidence>
<gene>
    <name evidence="1" type="ORF">SAMN04488023_11834</name>
</gene>
<dbReference type="RefSeq" id="WP_090885641.1">
    <property type="nucleotide sequence ID" value="NZ_FOGG01000018.1"/>
</dbReference>
<keyword evidence="2" id="KW-1185">Reference proteome</keyword>
<protein>
    <recommendedName>
        <fullName evidence="3">DUF1826 domain-containing protein</fullName>
    </recommendedName>
</protein>
<dbReference type="OrthoDB" id="6710124at2"/>
<dbReference type="Proteomes" id="UP000199572">
    <property type="component" value="Unassembled WGS sequence"/>
</dbReference>
<evidence type="ECO:0000313" key="1">
    <source>
        <dbReference type="EMBL" id="SER84673.1"/>
    </source>
</evidence>
<proteinExistence type="predicted"/>
<dbReference type="AlphaFoldDB" id="A0A1H9SJY2"/>